<protein>
    <submittedName>
        <fullName evidence="1">Uncharacterized protein</fullName>
    </submittedName>
</protein>
<accession>A0ABP8NNV0</accession>
<gene>
    <name evidence="1" type="ORF">GCM10023093_26100</name>
</gene>
<name>A0ABP8NNV0_9BACT</name>
<comment type="caution">
    <text evidence="1">The sequence shown here is derived from an EMBL/GenBank/DDBJ whole genome shotgun (WGS) entry which is preliminary data.</text>
</comment>
<dbReference type="EMBL" id="BAABFA010000019">
    <property type="protein sequence ID" value="GAA4468462.1"/>
    <property type="molecule type" value="Genomic_DNA"/>
</dbReference>
<dbReference type="Proteomes" id="UP001500067">
    <property type="component" value="Unassembled WGS sequence"/>
</dbReference>
<evidence type="ECO:0000313" key="2">
    <source>
        <dbReference type="Proteomes" id="UP001500067"/>
    </source>
</evidence>
<keyword evidence="2" id="KW-1185">Reference proteome</keyword>
<sequence>METIVIITSLRELFALYRWVLIRVAKDPKKAAQIVRLVIYSSKRNRKHRKAAKQH</sequence>
<proteinExistence type="predicted"/>
<dbReference type="RefSeq" id="WP_345083930.1">
    <property type="nucleotide sequence ID" value="NZ_BAABFA010000019.1"/>
</dbReference>
<organism evidence="1 2">
    <name type="scientific">Nemorincola caseinilytica</name>
    <dbReference type="NCBI Taxonomy" id="2054315"/>
    <lineage>
        <taxon>Bacteria</taxon>
        <taxon>Pseudomonadati</taxon>
        <taxon>Bacteroidota</taxon>
        <taxon>Chitinophagia</taxon>
        <taxon>Chitinophagales</taxon>
        <taxon>Chitinophagaceae</taxon>
        <taxon>Nemorincola</taxon>
    </lineage>
</organism>
<reference evidence="2" key="1">
    <citation type="journal article" date="2019" name="Int. J. Syst. Evol. Microbiol.">
        <title>The Global Catalogue of Microorganisms (GCM) 10K type strain sequencing project: providing services to taxonomists for standard genome sequencing and annotation.</title>
        <authorList>
            <consortium name="The Broad Institute Genomics Platform"/>
            <consortium name="The Broad Institute Genome Sequencing Center for Infectious Disease"/>
            <person name="Wu L."/>
            <person name="Ma J."/>
        </authorList>
    </citation>
    <scope>NUCLEOTIDE SEQUENCE [LARGE SCALE GENOMIC DNA]</scope>
    <source>
        <strain evidence="2">JCM 32105</strain>
    </source>
</reference>
<evidence type="ECO:0000313" key="1">
    <source>
        <dbReference type="EMBL" id="GAA4468462.1"/>
    </source>
</evidence>